<accession>A0A1G6GHC5</accession>
<evidence type="ECO:0000313" key="3">
    <source>
        <dbReference type="Proteomes" id="UP000242949"/>
    </source>
</evidence>
<name>A0A1G6GHC5_9BACI</name>
<dbReference type="AlphaFoldDB" id="A0A1G6GHC5"/>
<dbReference type="Pfam" id="PF09515">
    <property type="entry name" value="Thia_YuaJ"/>
    <property type="match status" value="1"/>
</dbReference>
<dbReference type="OrthoDB" id="9795813at2"/>
<dbReference type="RefSeq" id="WP_090791606.1">
    <property type="nucleotide sequence ID" value="NZ_FMYI01000001.1"/>
</dbReference>
<proteinExistence type="predicted"/>
<feature type="transmembrane region" description="Helical" evidence="1">
    <location>
        <begin position="7"/>
        <end position="26"/>
    </location>
</feature>
<reference evidence="3" key="1">
    <citation type="submission" date="2016-09" db="EMBL/GenBank/DDBJ databases">
        <authorList>
            <person name="Varghese N."/>
            <person name="Submissions S."/>
        </authorList>
    </citation>
    <scope>NUCLEOTIDE SEQUENCE [LARGE SCALE GENOMIC DNA]</scope>
    <source>
        <strain evidence="3">S5</strain>
    </source>
</reference>
<dbReference type="NCBIfam" id="TIGR02357">
    <property type="entry name" value="ECF_ThiT_YuaJ"/>
    <property type="match status" value="1"/>
</dbReference>
<feature type="transmembrane region" description="Helical" evidence="1">
    <location>
        <begin position="87"/>
        <end position="104"/>
    </location>
</feature>
<evidence type="ECO:0000313" key="2">
    <source>
        <dbReference type="EMBL" id="SDB81155.1"/>
    </source>
</evidence>
<keyword evidence="1" id="KW-0812">Transmembrane</keyword>
<keyword evidence="1" id="KW-0472">Membrane</keyword>
<feature type="transmembrane region" description="Helical" evidence="1">
    <location>
        <begin position="163"/>
        <end position="180"/>
    </location>
</feature>
<keyword evidence="3" id="KW-1185">Reference proteome</keyword>
<feature type="transmembrane region" description="Helical" evidence="1">
    <location>
        <begin position="32"/>
        <end position="51"/>
    </location>
</feature>
<dbReference type="GO" id="GO:0015234">
    <property type="term" value="F:thiamine transmembrane transporter activity"/>
    <property type="evidence" value="ECO:0007669"/>
    <property type="project" value="InterPro"/>
</dbReference>
<evidence type="ECO:0000256" key="1">
    <source>
        <dbReference type="SAM" id="Phobius"/>
    </source>
</evidence>
<feature type="transmembrane region" description="Helical" evidence="1">
    <location>
        <begin position="63"/>
        <end position="81"/>
    </location>
</feature>
<gene>
    <name evidence="2" type="ORF">SAMN05421734_10154</name>
</gene>
<dbReference type="Proteomes" id="UP000242949">
    <property type="component" value="Unassembled WGS sequence"/>
</dbReference>
<protein>
    <submittedName>
        <fullName evidence="2">Thiamine transporter</fullName>
    </submittedName>
</protein>
<organism evidence="2 3">
    <name type="scientific">Pelagirhabdus alkalitolerans</name>
    <dbReference type="NCBI Taxonomy" id="1612202"/>
    <lineage>
        <taxon>Bacteria</taxon>
        <taxon>Bacillati</taxon>
        <taxon>Bacillota</taxon>
        <taxon>Bacilli</taxon>
        <taxon>Bacillales</taxon>
        <taxon>Bacillaceae</taxon>
        <taxon>Pelagirhabdus</taxon>
    </lineage>
</organism>
<sequence length="197" mass="21715">MQSKRTLFLIEVAIFTAFALVLDLLPFLSFRIWAQGGSVSFAMIPIFIVAFRWGLKGGLLSGFLYGTLQIATGTAWIMHPIQGALDYPIAFTVLGVAGLFAPVVQRALKDNNHKLFAGYLALGVLAGISLRFVSHYLAGVVFFESLIDGMNIWVYSLVYNGSYLLPAYLINIIVIGYLFIKRPKLMLGESKDKQQAA</sequence>
<dbReference type="Gene3D" id="1.10.1760.20">
    <property type="match status" value="1"/>
</dbReference>
<dbReference type="GO" id="GO:0005886">
    <property type="term" value="C:plasma membrane"/>
    <property type="evidence" value="ECO:0007669"/>
    <property type="project" value="InterPro"/>
</dbReference>
<keyword evidence="1" id="KW-1133">Transmembrane helix</keyword>
<dbReference type="EMBL" id="FMYI01000001">
    <property type="protein sequence ID" value="SDB81155.1"/>
    <property type="molecule type" value="Genomic_DNA"/>
</dbReference>
<dbReference type="STRING" id="1612202.SAMN05421734_10154"/>
<feature type="transmembrane region" description="Helical" evidence="1">
    <location>
        <begin position="116"/>
        <end position="143"/>
    </location>
</feature>
<dbReference type="InterPro" id="IPR012651">
    <property type="entry name" value="Thia_Transptr_ThiT"/>
</dbReference>